<feature type="transmembrane region" description="Helical" evidence="1">
    <location>
        <begin position="91"/>
        <end position="110"/>
    </location>
</feature>
<evidence type="ECO:0000256" key="1">
    <source>
        <dbReference type="SAM" id="Phobius"/>
    </source>
</evidence>
<dbReference type="eggNOG" id="ENOG5030MMB">
    <property type="taxonomic scope" value="Bacteria"/>
</dbReference>
<evidence type="ECO:0000313" key="2">
    <source>
        <dbReference type="EMBL" id="EAR50532.1"/>
    </source>
</evidence>
<proteinExistence type="predicted"/>
<evidence type="ECO:0000313" key="3">
    <source>
        <dbReference type="Proteomes" id="UP000003635"/>
    </source>
</evidence>
<feature type="transmembrane region" description="Helical" evidence="1">
    <location>
        <begin position="122"/>
        <end position="144"/>
    </location>
</feature>
<organism evidence="2 3">
    <name type="scientific">Oceanicola granulosus (strain ATCC BAA-861 / DSM 15982 / KCTC 12143 / HTCC2516)</name>
    <dbReference type="NCBI Taxonomy" id="314256"/>
    <lineage>
        <taxon>Bacteria</taxon>
        <taxon>Pseudomonadati</taxon>
        <taxon>Pseudomonadota</taxon>
        <taxon>Alphaproteobacteria</taxon>
        <taxon>Rhodobacterales</taxon>
        <taxon>Roseobacteraceae</taxon>
        <taxon>Oceanicola</taxon>
    </lineage>
</organism>
<dbReference type="STRING" id="314256.OG2516_09815"/>
<feature type="transmembrane region" description="Helical" evidence="1">
    <location>
        <begin position="61"/>
        <end position="79"/>
    </location>
</feature>
<feature type="transmembrane region" description="Helical" evidence="1">
    <location>
        <begin position="15"/>
        <end position="41"/>
    </location>
</feature>
<dbReference type="Proteomes" id="UP000003635">
    <property type="component" value="Unassembled WGS sequence"/>
</dbReference>
<sequence length="211" mass="22527">MRPGPLSTEHLRSELLITLAAITWLGCVSLVAGTLIAPFYVPNYDWVADTISDLAAGETEIIMDIALYGYAAALFAAAIGAGHLHLGGNGWSVGTLSLALLAATVIVVGARNEYGDDDSDGIVIHVYLTYILGVFFALGPLVMAPGAGHAGRGWRWVFLFAGIAWAILAPIFYFLPTHIDGVYERMLGGITLVWLGALGWIFLRQGLSLRP</sequence>
<feature type="transmembrane region" description="Helical" evidence="1">
    <location>
        <begin position="156"/>
        <end position="174"/>
    </location>
</feature>
<dbReference type="EMBL" id="AAOT01000027">
    <property type="protein sequence ID" value="EAR50532.1"/>
    <property type="molecule type" value="Genomic_DNA"/>
</dbReference>
<comment type="caution">
    <text evidence="2">The sequence shown here is derived from an EMBL/GenBank/DDBJ whole genome shotgun (WGS) entry which is preliminary data.</text>
</comment>
<protein>
    <recommendedName>
        <fullName evidence="4">DUF998 domain-containing protein</fullName>
    </recommendedName>
</protein>
<dbReference type="HOGENOM" id="CLU_1249379_0_0_5"/>
<gene>
    <name evidence="2" type="ORF">OG2516_09815</name>
</gene>
<dbReference type="Pfam" id="PF06197">
    <property type="entry name" value="DUF998"/>
    <property type="match status" value="1"/>
</dbReference>
<reference evidence="2 3" key="1">
    <citation type="journal article" date="2010" name="J. Bacteriol.">
        <title>Genome sequences of Oceanicola granulosus HTCC2516(T) and Oceanicola batsensis HTCC2597(TDelta).</title>
        <authorList>
            <person name="Thrash J.C."/>
            <person name="Cho J.C."/>
            <person name="Vergin K.L."/>
            <person name="Giovannoni S.J."/>
        </authorList>
    </citation>
    <scope>NUCLEOTIDE SEQUENCE [LARGE SCALE GENOMIC DNA]</scope>
    <source>
        <strain evidence="3">ATCC BAA-861 / DSM 15982 / KCTC 12143 / HTCC2516</strain>
    </source>
</reference>
<accession>Q2CCU1</accession>
<dbReference type="AlphaFoldDB" id="Q2CCU1"/>
<keyword evidence="1" id="KW-0812">Transmembrane</keyword>
<feature type="transmembrane region" description="Helical" evidence="1">
    <location>
        <begin position="186"/>
        <end position="203"/>
    </location>
</feature>
<dbReference type="PROSITE" id="PS51257">
    <property type="entry name" value="PROKAR_LIPOPROTEIN"/>
    <property type="match status" value="1"/>
</dbReference>
<keyword evidence="1" id="KW-0472">Membrane</keyword>
<dbReference type="InterPro" id="IPR009339">
    <property type="entry name" value="DUF998"/>
</dbReference>
<keyword evidence="1" id="KW-1133">Transmembrane helix</keyword>
<name>Q2CCU1_OCEGH</name>
<dbReference type="OrthoDB" id="581705at2"/>
<evidence type="ECO:0008006" key="4">
    <source>
        <dbReference type="Google" id="ProtNLM"/>
    </source>
</evidence>
<dbReference type="RefSeq" id="WP_007255484.1">
    <property type="nucleotide sequence ID" value="NZ_CH724107.1"/>
</dbReference>
<keyword evidence="3" id="KW-1185">Reference proteome</keyword>